<keyword evidence="3" id="KW-1185">Reference proteome</keyword>
<dbReference type="AlphaFoldDB" id="A0A4Y7L9L0"/>
<evidence type="ECO:0000313" key="2">
    <source>
        <dbReference type="EMBL" id="RZC80991.1"/>
    </source>
</evidence>
<name>A0A4Y7L9L0_PAPSO</name>
<organism evidence="2 3">
    <name type="scientific">Papaver somniferum</name>
    <name type="common">Opium poppy</name>
    <dbReference type="NCBI Taxonomy" id="3469"/>
    <lineage>
        <taxon>Eukaryota</taxon>
        <taxon>Viridiplantae</taxon>
        <taxon>Streptophyta</taxon>
        <taxon>Embryophyta</taxon>
        <taxon>Tracheophyta</taxon>
        <taxon>Spermatophyta</taxon>
        <taxon>Magnoliopsida</taxon>
        <taxon>Ranunculales</taxon>
        <taxon>Papaveraceae</taxon>
        <taxon>Papaveroideae</taxon>
        <taxon>Papaver</taxon>
    </lineage>
</organism>
<gene>
    <name evidence="2" type="ORF">C5167_043559</name>
</gene>
<dbReference type="EMBL" id="CM010724">
    <property type="protein sequence ID" value="RZC80991.1"/>
    <property type="molecule type" value="Genomic_DNA"/>
</dbReference>
<dbReference type="InterPro" id="IPR004314">
    <property type="entry name" value="Neprosin"/>
</dbReference>
<feature type="domain" description="Neprosin PEP catalytic" evidence="1">
    <location>
        <begin position="193"/>
        <end position="255"/>
    </location>
</feature>
<evidence type="ECO:0000313" key="3">
    <source>
        <dbReference type="Proteomes" id="UP000316621"/>
    </source>
</evidence>
<protein>
    <recommendedName>
        <fullName evidence="1">Neprosin PEP catalytic domain-containing protein</fullName>
    </recommendedName>
</protein>
<accession>A0A4Y7L9L0</accession>
<sequence>MERSSYPKGMKSDNFGTFQLTQTWHKYGLYQEGTIPIRRKGKNYDPKLLHKHRPLRLSPYKTNITSPDDVNEFHGHEQVLTTVSTLLKMDGMCTGNYMVTIIRAFSYSGRMTDTKTRVDTTSCVMVLCTYLQLLPLDAISLRSPPSMVAKEMPPLASTGTKIVDTGGYNYKVFRLVIIQVFSSKNYQAGQHGGHFPSEGGLKTSSYFNWVQVVNENYTTEDPKNVIIDTRKPDCYGLKIDEDRYDTNGYGFYYGGTGNNDKCQ</sequence>
<dbReference type="Proteomes" id="UP000316621">
    <property type="component" value="Chromosome 10"/>
</dbReference>
<evidence type="ECO:0000259" key="1">
    <source>
        <dbReference type="Pfam" id="PF03080"/>
    </source>
</evidence>
<dbReference type="Pfam" id="PF03080">
    <property type="entry name" value="Neprosin"/>
    <property type="match status" value="1"/>
</dbReference>
<proteinExistence type="predicted"/>
<dbReference type="Gramene" id="RZC80991">
    <property type="protein sequence ID" value="RZC80991"/>
    <property type="gene ID" value="C5167_043559"/>
</dbReference>
<reference evidence="2 3" key="1">
    <citation type="journal article" date="2018" name="Science">
        <title>The opium poppy genome and morphinan production.</title>
        <authorList>
            <person name="Guo L."/>
            <person name="Winzer T."/>
            <person name="Yang X."/>
            <person name="Li Y."/>
            <person name="Ning Z."/>
            <person name="He Z."/>
            <person name="Teodor R."/>
            <person name="Lu Y."/>
            <person name="Bowser T.A."/>
            <person name="Graham I.A."/>
            <person name="Ye K."/>
        </authorList>
    </citation>
    <scope>NUCLEOTIDE SEQUENCE [LARGE SCALE GENOMIC DNA]</scope>
    <source>
        <strain evidence="3">cv. HN1</strain>
        <tissue evidence="2">Leaves</tissue>
    </source>
</reference>